<evidence type="ECO:0000313" key="4">
    <source>
        <dbReference type="Proteomes" id="UP000251995"/>
    </source>
</evidence>
<keyword evidence="4" id="KW-1185">Reference proteome</keyword>
<reference evidence="3 4" key="1">
    <citation type="submission" date="2017-12" db="EMBL/GenBank/DDBJ databases">
        <title>The whole genome sequence of the Acidipropionibacterium virtanenii sp. nov. type strain JS278.</title>
        <authorList>
            <person name="Laine P."/>
            <person name="Deptula P."/>
            <person name="Varmanen P."/>
            <person name="Auvinen P."/>
        </authorList>
    </citation>
    <scope>NUCLEOTIDE SEQUENCE [LARGE SCALE GENOMIC DNA]</scope>
    <source>
        <strain evidence="3 4">JS278</strain>
    </source>
</reference>
<keyword evidence="2" id="KW-0732">Signal</keyword>
<dbReference type="EMBL" id="CP025198">
    <property type="protein sequence ID" value="AXE38260.1"/>
    <property type="molecule type" value="Genomic_DNA"/>
</dbReference>
<sequence length="138" mass="14336">MIARRAVACMAALLLAGCGAAHPGTEQTPLPATGRTSAASAPSEGASLRDFGVENGPAALMLPKDLVVDYRVDNPNNVTLVIDVGQGLSTYQFLRRNLSGAGFRITADGQQSLTFTGRGWEGAYTVSESVAALTLRTP</sequence>
<accession>A0A344USL2</accession>
<feature type="signal peptide" evidence="2">
    <location>
        <begin position="1"/>
        <end position="23"/>
    </location>
</feature>
<evidence type="ECO:0000313" key="3">
    <source>
        <dbReference type="EMBL" id="AXE38260.1"/>
    </source>
</evidence>
<dbReference type="KEGG" id="acij:JS278_01077"/>
<dbReference type="AlphaFoldDB" id="A0A344USL2"/>
<proteinExistence type="predicted"/>
<feature type="region of interest" description="Disordered" evidence="1">
    <location>
        <begin position="26"/>
        <end position="45"/>
    </location>
</feature>
<dbReference type="OrthoDB" id="3732426at2"/>
<feature type="chain" id="PRO_5016880536" evidence="2">
    <location>
        <begin position="24"/>
        <end position="138"/>
    </location>
</feature>
<feature type="compositionally biased region" description="Polar residues" evidence="1">
    <location>
        <begin position="26"/>
        <end position="40"/>
    </location>
</feature>
<protein>
    <submittedName>
        <fullName evidence="3">Uncharacterized protein</fullName>
    </submittedName>
</protein>
<name>A0A344USL2_9ACTN</name>
<organism evidence="3 4">
    <name type="scientific">Acidipropionibacterium virtanenii</name>
    <dbReference type="NCBI Taxonomy" id="2057246"/>
    <lineage>
        <taxon>Bacteria</taxon>
        <taxon>Bacillati</taxon>
        <taxon>Actinomycetota</taxon>
        <taxon>Actinomycetes</taxon>
        <taxon>Propionibacteriales</taxon>
        <taxon>Propionibacteriaceae</taxon>
        <taxon>Acidipropionibacterium</taxon>
    </lineage>
</organism>
<gene>
    <name evidence="3" type="ORF">JS278_01077</name>
</gene>
<evidence type="ECO:0000256" key="1">
    <source>
        <dbReference type="SAM" id="MobiDB-lite"/>
    </source>
</evidence>
<dbReference type="PROSITE" id="PS51257">
    <property type="entry name" value="PROKAR_LIPOPROTEIN"/>
    <property type="match status" value="1"/>
</dbReference>
<dbReference type="RefSeq" id="WP_114044300.1">
    <property type="nucleotide sequence ID" value="NZ_CP025198.1"/>
</dbReference>
<dbReference type="Proteomes" id="UP000251995">
    <property type="component" value="Chromosome"/>
</dbReference>
<evidence type="ECO:0000256" key="2">
    <source>
        <dbReference type="SAM" id="SignalP"/>
    </source>
</evidence>